<keyword evidence="2" id="KW-1185">Reference proteome</keyword>
<reference evidence="1" key="2">
    <citation type="submission" date="2025-09" db="UniProtKB">
        <authorList>
            <consortium name="EnsemblPlants"/>
        </authorList>
    </citation>
    <scope>IDENTIFICATION</scope>
</reference>
<evidence type="ECO:0000313" key="1">
    <source>
        <dbReference type="EnsemblPlants" id="AVESA.00010b.r2.2AG0205600.1.CDS.1"/>
    </source>
</evidence>
<dbReference type="Proteomes" id="UP001732700">
    <property type="component" value="Chromosome 2A"/>
</dbReference>
<proteinExistence type="predicted"/>
<name>A0ACD5U8A0_AVESA</name>
<sequence>MVSIGKKIPKVGMRFRDSDQAWEFWVEYGGHIGFDVRKRNTIKSRCDGTITSRRFVCSNEGHRRKSQTDHEPKRIRAETRTNCKVRMIVSYDRVAKNFEVTEVDLEHNHLLQLSQTRHLLASQRKISELQAFEIETADDSGIMPKSAHEFACRLVGGQFNLGYTCRDQKNHLRSKRQRELAYGQAGSMLKFFRDKIAENPSFQYHLQLDCEEHIANIFWVDAKMLLDYAHFGDVVTFDTTFGTNKEYRPFGIFLGLNQFRETTIFGAALMFDETCDSFIWLFETFLAAHNGRKPRTIYTDQDTAMGKAIDEVFKESYHGLCTFHIMQNAVKHLTSAKGDDKDEVEEGAEVEDEEKEPHILTDFGVCMYGYEDKAAFEEAFDNMRLKVHKQTWLDSIYKVKEKWAECYMRDVFSLGVRSTQLSESFNNALKNHLKSDFHIIRFLMHFERMVEVKRTKELESEFNARKKIPRIKMSTPMLVEASKVYTPIIFESFQGEYERSMAACCRVLDGNNRFAVAIASLHGDLQFEEERIVIGDPLTKTVSCSCGMFNRTGILCGHGLKVFDLMNIKTLPTHYVLKRWTREARNGSIQDREGRNVIENPKLEAQLRYKDLSHKFHNMAHRAANSPQFCLLLESALDSVAPRIEDLLNAMDEPYKDKENVDPNMQQIDELLRSARLKKKEVPSTKLRRKKTWLDKLLKGRKPCKATVPTKKGTNVCCNWYMIYSNYSFVN</sequence>
<evidence type="ECO:0000313" key="2">
    <source>
        <dbReference type="Proteomes" id="UP001732700"/>
    </source>
</evidence>
<organism evidence="1 2">
    <name type="scientific">Avena sativa</name>
    <name type="common">Oat</name>
    <dbReference type="NCBI Taxonomy" id="4498"/>
    <lineage>
        <taxon>Eukaryota</taxon>
        <taxon>Viridiplantae</taxon>
        <taxon>Streptophyta</taxon>
        <taxon>Embryophyta</taxon>
        <taxon>Tracheophyta</taxon>
        <taxon>Spermatophyta</taxon>
        <taxon>Magnoliopsida</taxon>
        <taxon>Liliopsida</taxon>
        <taxon>Poales</taxon>
        <taxon>Poaceae</taxon>
        <taxon>BOP clade</taxon>
        <taxon>Pooideae</taxon>
        <taxon>Poodae</taxon>
        <taxon>Poeae</taxon>
        <taxon>Poeae Chloroplast Group 1 (Aveneae type)</taxon>
        <taxon>Aveninae</taxon>
        <taxon>Avena</taxon>
    </lineage>
</organism>
<protein>
    <submittedName>
        <fullName evidence="1">Uncharacterized protein</fullName>
    </submittedName>
</protein>
<dbReference type="EnsemblPlants" id="AVESA.00010b.r2.2AG0205600.1">
    <property type="protein sequence ID" value="AVESA.00010b.r2.2AG0205600.1.CDS.1"/>
    <property type="gene ID" value="AVESA.00010b.r2.2AG0205600"/>
</dbReference>
<reference evidence="1" key="1">
    <citation type="submission" date="2021-05" db="EMBL/GenBank/DDBJ databases">
        <authorList>
            <person name="Scholz U."/>
            <person name="Mascher M."/>
            <person name="Fiebig A."/>
        </authorList>
    </citation>
    <scope>NUCLEOTIDE SEQUENCE [LARGE SCALE GENOMIC DNA]</scope>
</reference>
<accession>A0ACD5U8A0</accession>